<reference evidence="2 3" key="1">
    <citation type="submission" date="2016-10" db="EMBL/GenBank/DDBJ databases">
        <authorList>
            <person name="de Groot N.N."/>
        </authorList>
    </citation>
    <scope>NUCLEOTIDE SEQUENCE [LARGE SCALE GENOMIC DNA]</scope>
    <source>
        <strain evidence="2 3">CGMCC 4.2023</strain>
    </source>
</reference>
<evidence type="ECO:0000313" key="3">
    <source>
        <dbReference type="Proteomes" id="UP000236754"/>
    </source>
</evidence>
<protein>
    <recommendedName>
        <fullName evidence="4">L,D-transpeptidase catalytic domain</fullName>
    </recommendedName>
</protein>
<gene>
    <name evidence="2" type="ORF">SAMN05216223_107373</name>
</gene>
<dbReference type="OrthoDB" id="5242394at2"/>
<feature type="region of interest" description="Disordered" evidence="1">
    <location>
        <begin position="30"/>
        <end position="68"/>
    </location>
</feature>
<name>A0A1H6BYN8_9ACTN</name>
<keyword evidence="3" id="KW-1185">Reference proteome</keyword>
<proteinExistence type="predicted"/>
<evidence type="ECO:0000256" key="1">
    <source>
        <dbReference type="SAM" id="MobiDB-lite"/>
    </source>
</evidence>
<evidence type="ECO:0008006" key="4">
    <source>
        <dbReference type="Google" id="ProtNLM"/>
    </source>
</evidence>
<dbReference type="Proteomes" id="UP000236754">
    <property type="component" value="Unassembled WGS sequence"/>
</dbReference>
<sequence>MSRGIPSWATVGGLTAAAMAVVSVLAIQASGSSPGDRTPVAAPTPHPSASRPATPQTPPPVPPHSNTGKRIVYSLSQHRVWVVPRSGPTSTFLVQPGTVPAKPGTYYVTGRNVSGTGADGVKIEHSVFFEYTAETWVAFSAPIDDVVKAPSASLHTGAIRVHRADETKLWNNTVIGSTVVVLR</sequence>
<accession>A0A1H6BYN8</accession>
<organism evidence="2 3">
    <name type="scientific">Actinacidiphila yanglinensis</name>
    <dbReference type="NCBI Taxonomy" id="310779"/>
    <lineage>
        <taxon>Bacteria</taxon>
        <taxon>Bacillati</taxon>
        <taxon>Actinomycetota</taxon>
        <taxon>Actinomycetes</taxon>
        <taxon>Kitasatosporales</taxon>
        <taxon>Streptomycetaceae</taxon>
        <taxon>Actinacidiphila</taxon>
    </lineage>
</organism>
<dbReference type="RefSeq" id="WP_103887067.1">
    <property type="nucleotide sequence ID" value="NZ_FNVU01000007.1"/>
</dbReference>
<evidence type="ECO:0000313" key="2">
    <source>
        <dbReference type="EMBL" id="SEG65811.1"/>
    </source>
</evidence>
<dbReference type="EMBL" id="FNVU01000007">
    <property type="protein sequence ID" value="SEG65811.1"/>
    <property type="molecule type" value="Genomic_DNA"/>
</dbReference>
<dbReference type="AlphaFoldDB" id="A0A1H6BYN8"/>